<dbReference type="Proteomes" id="UP000267821">
    <property type="component" value="Unassembled WGS sequence"/>
</dbReference>
<feature type="region of interest" description="Disordered" evidence="1">
    <location>
        <begin position="762"/>
        <end position="797"/>
    </location>
</feature>
<reference evidence="2 3" key="1">
    <citation type="journal article" date="2018" name="Nat. Ecol. Evol.">
        <title>Pezizomycetes genomes reveal the molecular basis of ectomycorrhizal truffle lifestyle.</title>
        <authorList>
            <person name="Murat C."/>
            <person name="Payen T."/>
            <person name="Noel B."/>
            <person name="Kuo A."/>
            <person name="Morin E."/>
            <person name="Chen J."/>
            <person name="Kohler A."/>
            <person name="Krizsan K."/>
            <person name="Balestrini R."/>
            <person name="Da Silva C."/>
            <person name="Montanini B."/>
            <person name="Hainaut M."/>
            <person name="Levati E."/>
            <person name="Barry K.W."/>
            <person name="Belfiori B."/>
            <person name="Cichocki N."/>
            <person name="Clum A."/>
            <person name="Dockter R.B."/>
            <person name="Fauchery L."/>
            <person name="Guy J."/>
            <person name="Iotti M."/>
            <person name="Le Tacon F."/>
            <person name="Lindquist E.A."/>
            <person name="Lipzen A."/>
            <person name="Malagnac F."/>
            <person name="Mello A."/>
            <person name="Molinier V."/>
            <person name="Miyauchi S."/>
            <person name="Poulain J."/>
            <person name="Riccioni C."/>
            <person name="Rubini A."/>
            <person name="Sitrit Y."/>
            <person name="Splivallo R."/>
            <person name="Traeger S."/>
            <person name="Wang M."/>
            <person name="Zifcakova L."/>
            <person name="Wipf D."/>
            <person name="Zambonelli A."/>
            <person name="Paolocci F."/>
            <person name="Nowrousian M."/>
            <person name="Ottonello S."/>
            <person name="Baldrian P."/>
            <person name="Spatafora J.W."/>
            <person name="Henrissat B."/>
            <person name="Nagy L.G."/>
            <person name="Aury J.M."/>
            <person name="Wincker P."/>
            <person name="Grigoriev I.V."/>
            <person name="Bonfante P."/>
            <person name="Martin F.M."/>
        </authorList>
    </citation>
    <scope>NUCLEOTIDE SEQUENCE [LARGE SCALE GENOMIC DNA]</scope>
    <source>
        <strain evidence="2 3">ATCC MYA-4762</strain>
    </source>
</reference>
<protein>
    <submittedName>
        <fullName evidence="2">Uncharacterized protein</fullName>
    </submittedName>
</protein>
<organism evidence="2 3">
    <name type="scientific">Terfezia boudieri ATCC MYA-4762</name>
    <dbReference type="NCBI Taxonomy" id="1051890"/>
    <lineage>
        <taxon>Eukaryota</taxon>
        <taxon>Fungi</taxon>
        <taxon>Dikarya</taxon>
        <taxon>Ascomycota</taxon>
        <taxon>Pezizomycotina</taxon>
        <taxon>Pezizomycetes</taxon>
        <taxon>Pezizales</taxon>
        <taxon>Pezizaceae</taxon>
        <taxon>Terfezia</taxon>
    </lineage>
</organism>
<dbReference type="AlphaFoldDB" id="A0A3N4LAJ2"/>
<name>A0A3N4LAJ2_9PEZI</name>
<feature type="compositionally biased region" description="Basic residues" evidence="1">
    <location>
        <begin position="778"/>
        <end position="787"/>
    </location>
</feature>
<proteinExistence type="predicted"/>
<evidence type="ECO:0000256" key="1">
    <source>
        <dbReference type="SAM" id="MobiDB-lite"/>
    </source>
</evidence>
<keyword evidence="3" id="KW-1185">Reference proteome</keyword>
<gene>
    <name evidence="2" type="ORF">L211DRAFT_852788</name>
</gene>
<accession>A0A3N4LAJ2</accession>
<evidence type="ECO:0000313" key="3">
    <source>
        <dbReference type="Proteomes" id="UP000267821"/>
    </source>
</evidence>
<dbReference type="EMBL" id="ML121581">
    <property type="protein sequence ID" value="RPB19914.1"/>
    <property type="molecule type" value="Genomic_DNA"/>
</dbReference>
<dbReference type="InParanoid" id="A0A3N4LAJ2"/>
<dbReference type="OrthoDB" id="10371939at2759"/>
<sequence length="835" mass="91812">MTTETAKHPPDNQTTSPPVFLVSWILSSLFSPNLAYSTSAATLMSTESVGSALPQSVYDLRTRTLTCILSAIRDVEASSRIITAATGALKPNPVAIPHDKHLNADLRQSHSLNTDDLSAHYDTRWLKLLNQVALLLVRENEIVAVLPKRSGPRADLSIMIMTDSDTDSDVDTDSDISEDDHSNNVNPLLCAKIQDDFGYFITRNPRRNSIPTPQHLLEALGEVDNLAGMLTYLSTYRYVSFTSHISSIEYLINKIILTHPSKRDDSVNLLRRYITFRAAPKMHRRFSKSPAFRSIIEALHKIDPRKIPIGGPEILQLTEDTEDYDLVGTILFHVSFPKNKCPSLWHIYNYEDAVLVYDATTAGEFHQMLLFCLERAQGAIANLTKAVKEEGNRQLEEAVMVEAEHWMTLLHIIVHESKVFQVHVQALEGLIAPFVKSNASAGGGIRPPAIIDGIVGDCNLGHQSDGHPQHYQRGVNIPLPDTSATILGDLHDIDADGGFSDTAIEITASQQVSRAVQQSLCLAVSYEQAILSITSRHALPETPISLTLWEPPYNSTIEQSKQMADWTEVIRSMYTSDGNAFANLDGARARNISVEEAIDALKDYGIRNGGRSAVLFKPSMEGSICSFRGCYHAESLIGTIAYGQMNANHPTTAGIPQSVLEGFKNTYRTIGVSKRCCPVCTKLLSLLSTCPDSDATPTPLDALGSVRHRSTEPLTVLLAHHNIYPTALPPSVPTKVASELVVWLEGLVKQIVDEMVRNRRASVQTCRTEDSKGVSSGKKTKRKKKSGRLGQVRKEGCMGGDGRTRFVEWGAVIEGDYTGPTVPMENSTGEKNKII</sequence>
<evidence type="ECO:0000313" key="2">
    <source>
        <dbReference type="EMBL" id="RPB19914.1"/>
    </source>
</evidence>